<comment type="function">
    <text evidence="5">Interacts with outer membrane receptor proteins that carry out high-affinity binding and energy dependent uptake into the periplasmic space of specific substrates. It could act to transduce energy from the cytoplasmic membrane to specific energy-requiring processes in the outer membrane, resulting in the release into the periplasm of ligands bound by these outer membrane proteins.</text>
</comment>
<dbReference type="PANTHER" id="PTHR34978:SF3">
    <property type="entry name" value="SLR0241 PROTEIN"/>
    <property type="match status" value="1"/>
</dbReference>
<comment type="similarity">
    <text evidence="5">Belongs to the TonB family.</text>
</comment>
<dbReference type="Pfam" id="PF05569">
    <property type="entry name" value="Peptidase_M56"/>
    <property type="match status" value="1"/>
</dbReference>
<name>A0A1E8CHK6_9GAMM</name>
<protein>
    <recommendedName>
        <fullName evidence="5">Protein TonB</fullName>
    </recommendedName>
</protein>
<dbReference type="SUPFAM" id="SSF74653">
    <property type="entry name" value="TolA/TonB C-terminal domain"/>
    <property type="match status" value="1"/>
</dbReference>
<keyword evidence="5" id="KW-0813">Transport</keyword>
<dbReference type="GO" id="GO:0030288">
    <property type="term" value="C:outer membrane-bounded periplasmic space"/>
    <property type="evidence" value="ECO:0007669"/>
    <property type="project" value="InterPro"/>
</dbReference>
<evidence type="ECO:0000313" key="8">
    <source>
        <dbReference type="Proteomes" id="UP000175669"/>
    </source>
</evidence>
<comment type="caution">
    <text evidence="5">Lacks conserved residue(s) required for the propagation of feature annotation.</text>
</comment>
<evidence type="ECO:0000256" key="3">
    <source>
        <dbReference type="ARBA" id="ARBA00022989"/>
    </source>
</evidence>
<keyword evidence="5" id="KW-0735">Signal-anchor</keyword>
<proteinExistence type="inferred from homology"/>
<feature type="transmembrane region" description="Helical" evidence="5">
    <location>
        <begin position="112"/>
        <end position="135"/>
    </location>
</feature>
<reference evidence="8" key="1">
    <citation type="submission" date="2016-07" db="EMBL/GenBank/DDBJ databases">
        <authorList>
            <person name="Florea S."/>
            <person name="Webb J.S."/>
            <person name="Jaromczyk J."/>
            <person name="Schardl C.L."/>
        </authorList>
    </citation>
    <scope>NUCLEOTIDE SEQUENCE [LARGE SCALE GENOMIC DNA]</scope>
    <source>
        <strain evidence="8">KCTC 42131</strain>
    </source>
</reference>
<accession>A0A1E8CHK6</accession>
<feature type="transmembrane region" description="Helical" evidence="5">
    <location>
        <begin position="331"/>
        <end position="351"/>
    </location>
</feature>
<keyword evidence="2 5" id="KW-0812">Transmembrane</keyword>
<dbReference type="Pfam" id="PF03544">
    <property type="entry name" value="TonB_C"/>
    <property type="match status" value="1"/>
</dbReference>
<evidence type="ECO:0000256" key="4">
    <source>
        <dbReference type="ARBA" id="ARBA00023136"/>
    </source>
</evidence>
<evidence type="ECO:0000256" key="2">
    <source>
        <dbReference type="ARBA" id="ARBA00022692"/>
    </source>
</evidence>
<keyword evidence="5" id="KW-0997">Cell inner membrane</keyword>
<dbReference type="InterPro" id="IPR003538">
    <property type="entry name" value="TonB"/>
</dbReference>
<organism evidence="7 8">
    <name type="scientific">Pseudohongiella acticola</name>
    <dbReference type="NCBI Taxonomy" id="1524254"/>
    <lineage>
        <taxon>Bacteria</taxon>
        <taxon>Pseudomonadati</taxon>
        <taxon>Pseudomonadota</taxon>
        <taxon>Gammaproteobacteria</taxon>
        <taxon>Pseudomonadales</taxon>
        <taxon>Pseudohongiellaceae</taxon>
        <taxon>Pseudohongiella</taxon>
    </lineage>
</organism>
<dbReference type="GO" id="GO:0015891">
    <property type="term" value="P:siderophore transport"/>
    <property type="evidence" value="ECO:0007669"/>
    <property type="project" value="InterPro"/>
</dbReference>
<dbReference type="STRING" id="1524254.PHACT_01110"/>
<comment type="subcellular location">
    <subcellularLocation>
        <location evidence="5">Cell inner membrane</location>
        <topology evidence="5">Single-pass membrane protein</topology>
        <orientation evidence="5">Periplasmic side</orientation>
    </subcellularLocation>
    <subcellularLocation>
        <location evidence="1">Membrane</location>
        <topology evidence="1">Single-pass membrane protein</topology>
    </subcellularLocation>
</comment>
<sequence length="475" mass="52456">MTIPIMLTDTFYWITSALHQSPLLMTAIDIVLKSIAVLIPFALIDALFGAKLNNTSRHLLWLNALLCLAILPWLPALLSLRPDVFGGGQSAAASAWFELTVSSQQTPASNPFNAATVLLTAYLTPVFLMLARLLFALQISRNIFNNAVPIRHHDTTDLLARLRKQLAITRRVNLRVSDRIESPVSFGLLRPTIIVPVQARDWTASIMTDVLLHELCHIKRLDWLTTVMAHVLGCVFWMNPLVWLAVKRLREESEHSCDTAVLNSGRSDTDYAESLLGVATLCIQARRNTGRSHALMQTMLDQNTLKTRISRVLEENKMQASEMQKQIRKTIACLLMLSAGVLGVLGATQVLSAQEQRDPPATRAAGDEEMLPLHNEQPLYPRSAAEAGIEGWVHVRFTVNAAGSIDENSLAVVDAEPADTFNNSALAAARKFRFKPRIRGGEAVAVPDVQYVFRYKLQADPADLLDSANPATSTD</sequence>
<dbReference type="InterPro" id="IPR037682">
    <property type="entry name" value="TonB_C"/>
</dbReference>
<dbReference type="GO" id="GO:0055085">
    <property type="term" value="P:transmembrane transport"/>
    <property type="evidence" value="ECO:0007669"/>
    <property type="project" value="InterPro"/>
</dbReference>
<feature type="transmembrane region" description="Helical" evidence="5">
    <location>
        <begin position="60"/>
        <end position="78"/>
    </location>
</feature>
<keyword evidence="8" id="KW-1185">Reference proteome</keyword>
<dbReference type="OrthoDB" id="5696981at2"/>
<dbReference type="InterPro" id="IPR008756">
    <property type="entry name" value="Peptidase_M56"/>
</dbReference>
<dbReference type="CDD" id="cd07341">
    <property type="entry name" value="M56_BlaR1_MecR1_like"/>
    <property type="match status" value="1"/>
</dbReference>
<comment type="caution">
    <text evidence="7">The sequence shown here is derived from an EMBL/GenBank/DDBJ whole genome shotgun (WGS) entry which is preliminary data.</text>
</comment>
<dbReference type="GO" id="GO:0031992">
    <property type="term" value="F:energy transducer activity"/>
    <property type="evidence" value="ECO:0007669"/>
    <property type="project" value="InterPro"/>
</dbReference>
<dbReference type="NCBIfam" id="TIGR01352">
    <property type="entry name" value="tonB_Cterm"/>
    <property type="match status" value="1"/>
</dbReference>
<keyword evidence="5" id="KW-0653">Protein transport</keyword>
<evidence type="ECO:0000256" key="1">
    <source>
        <dbReference type="ARBA" id="ARBA00004167"/>
    </source>
</evidence>
<feature type="transmembrane region" description="Helical" evidence="5">
    <location>
        <begin position="30"/>
        <end position="48"/>
    </location>
</feature>
<dbReference type="RefSeq" id="WP_070115536.1">
    <property type="nucleotide sequence ID" value="NZ_MASR01000001.1"/>
</dbReference>
<dbReference type="Gene3D" id="3.30.1150.10">
    <property type="match status" value="1"/>
</dbReference>
<keyword evidence="4 5" id="KW-0472">Membrane</keyword>
<evidence type="ECO:0000256" key="5">
    <source>
        <dbReference type="RuleBase" id="RU362123"/>
    </source>
</evidence>
<dbReference type="PRINTS" id="PR01374">
    <property type="entry name" value="TONBPROTEIN"/>
</dbReference>
<dbReference type="AlphaFoldDB" id="A0A1E8CHK6"/>
<feature type="domain" description="TonB C-terminal" evidence="6">
    <location>
        <begin position="365"/>
        <end position="464"/>
    </location>
</feature>
<dbReference type="PROSITE" id="PS52015">
    <property type="entry name" value="TONB_CTD"/>
    <property type="match status" value="1"/>
</dbReference>
<dbReference type="GO" id="GO:0005886">
    <property type="term" value="C:plasma membrane"/>
    <property type="evidence" value="ECO:0007669"/>
    <property type="project" value="UniProtKB-SubCell"/>
</dbReference>
<dbReference type="EMBL" id="MASR01000001">
    <property type="protein sequence ID" value="OFE11911.1"/>
    <property type="molecule type" value="Genomic_DNA"/>
</dbReference>
<evidence type="ECO:0000313" key="7">
    <source>
        <dbReference type="EMBL" id="OFE11911.1"/>
    </source>
</evidence>
<dbReference type="PANTHER" id="PTHR34978">
    <property type="entry name" value="POSSIBLE SENSOR-TRANSDUCER PROTEIN BLAR"/>
    <property type="match status" value="1"/>
</dbReference>
<dbReference type="InterPro" id="IPR006260">
    <property type="entry name" value="TonB/TolA_C"/>
</dbReference>
<dbReference type="Proteomes" id="UP000175669">
    <property type="component" value="Unassembled WGS sequence"/>
</dbReference>
<evidence type="ECO:0000259" key="6">
    <source>
        <dbReference type="PROSITE" id="PS52015"/>
    </source>
</evidence>
<keyword evidence="3 5" id="KW-1133">Transmembrane helix</keyword>
<gene>
    <name evidence="7" type="ORF">PHACT_01110</name>
</gene>
<keyword evidence="5" id="KW-1003">Cell membrane</keyword>
<dbReference type="InterPro" id="IPR052173">
    <property type="entry name" value="Beta-lactam_resp_regulator"/>
</dbReference>
<dbReference type="GO" id="GO:0015031">
    <property type="term" value="P:protein transport"/>
    <property type="evidence" value="ECO:0007669"/>
    <property type="project" value="UniProtKB-UniRule"/>
</dbReference>